<protein>
    <recommendedName>
        <fullName evidence="10">Signal recognition particle protein</fullName>
        <ecNumber evidence="10">3.6.5.4</ecNumber>
    </recommendedName>
    <alternativeName>
        <fullName evidence="10">Fifty-four homolog</fullName>
    </alternativeName>
</protein>
<reference evidence="12 13" key="1">
    <citation type="journal article" date="2013" name="ISME J.">
        <title>By their genes ye shall know them: genomic signatures of predatory bacteria.</title>
        <authorList>
            <person name="Pasternak Z."/>
            <person name="Pietrokovski S."/>
            <person name="Rotem O."/>
            <person name="Gophna U."/>
            <person name="Lurie-Weinberger M.N."/>
            <person name="Jurkevitch E."/>
        </authorList>
    </citation>
    <scope>NUCLEOTIDE SEQUENCE [LARGE SCALE GENOMIC DNA]</scope>
    <source>
        <strain evidence="12 13">JSS</strain>
    </source>
</reference>
<organism evidence="12 13">
    <name type="scientific">Pseudobdellovibrio exovorus JSS</name>
    <dbReference type="NCBI Taxonomy" id="1184267"/>
    <lineage>
        <taxon>Bacteria</taxon>
        <taxon>Pseudomonadati</taxon>
        <taxon>Bdellovibrionota</taxon>
        <taxon>Bdellovibrionia</taxon>
        <taxon>Bdellovibrionales</taxon>
        <taxon>Pseudobdellovibrionaceae</taxon>
        <taxon>Pseudobdellovibrio</taxon>
    </lineage>
</organism>
<dbReference type="PANTHER" id="PTHR11564:SF5">
    <property type="entry name" value="SIGNAL RECOGNITION PARTICLE SUBUNIT SRP54"/>
    <property type="match status" value="1"/>
</dbReference>
<evidence type="ECO:0000256" key="5">
    <source>
        <dbReference type="ARBA" id="ARBA00022884"/>
    </source>
</evidence>
<dbReference type="GO" id="GO:0005525">
    <property type="term" value="F:GTP binding"/>
    <property type="evidence" value="ECO:0007669"/>
    <property type="project" value="UniProtKB-UniRule"/>
</dbReference>
<dbReference type="InterPro" id="IPR036225">
    <property type="entry name" value="SRP/SRP_N"/>
</dbReference>
<feature type="binding site" evidence="10">
    <location>
        <begin position="106"/>
        <end position="113"/>
    </location>
    <ligand>
        <name>GTP</name>
        <dbReference type="ChEBI" id="CHEBI:37565"/>
    </ligand>
</feature>
<dbReference type="SUPFAM" id="SSF47446">
    <property type="entry name" value="Signal peptide-binding domain"/>
    <property type="match status" value="1"/>
</dbReference>
<dbReference type="SUPFAM" id="SSF47364">
    <property type="entry name" value="Domain of the SRP/SRP receptor G-proteins"/>
    <property type="match status" value="1"/>
</dbReference>
<proteinExistence type="inferred from homology"/>
<evidence type="ECO:0000256" key="8">
    <source>
        <dbReference type="ARBA" id="ARBA00023274"/>
    </source>
</evidence>
<feature type="domain" description="SRP54-type proteins GTP-binding" evidence="11">
    <location>
        <begin position="268"/>
        <end position="281"/>
    </location>
</feature>
<comment type="domain">
    <text evidence="10">Composed of three domains: the N-terminal N domain, which is responsible for interactions with the ribosome, the central G domain, which binds GTP, and the C-terminal M domain, which binds the RNA and the signal sequence of the RNC.</text>
</comment>
<dbReference type="InterPro" id="IPR003593">
    <property type="entry name" value="AAA+_ATPase"/>
</dbReference>
<evidence type="ECO:0000256" key="4">
    <source>
        <dbReference type="ARBA" id="ARBA00022801"/>
    </source>
</evidence>
<dbReference type="EC" id="3.6.5.4" evidence="10"/>
<dbReference type="InterPro" id="IPR000897">
    <property type="entry name" value="SRP54_GTPase_dom"/>
</dbReference>
<evidence type="ECO:0000259" key="11">
    <source>
        <dbReference type="PROSITE" id="PS00300"/>
    </source>
</evidence>
<keyword evidence="6 10" id="KW-0342">GTP-binding</keyword>
<dbReference type="Pfam" id="PF02881">
    <property type="entry name" value="SRP54_N"/>
    <property type="match status" value="1"/>
</dbReference>
<comment type="subunit">
    <text evidence="10">Part of the signal recognition particle protein translocation system, which is composed of SRP and FtsY.</text>
</comment>
<dbReference type="FunFam" id="3.40.50.300:FF:000022">
    <property type="entry name" value="Signal recognition particle 54 kDa subunit"/>
    <property type="match status" value="1"/>
</dbReference>
<dbReference type="RefSeq" id="WP_015469959.1">
    <property type="nucleotide sequence ID" value="NC_020813.1"/>
</dbReference>
<evidence type="ECO:0000256" key="1">
    <source>
        <dbReference type="ARBA" id="ARBA00005450"/>
    </source>
</evidence>
<dbReference type="KEGG" id="bex:A11Q_1253"/>
<dbReference type="Gene3D" id="1.10.260.30">
    <property type="entry name" value="Signal recognition particle, SRP54 subunit, M-domain"/>
    <property type="match status" value="1"/>
</dbReference>
<accession>M4VQP9</accession>
<evidence type="ECO:0000256" key="9">
    <source>
        <dbReference type="ARBA" id="ARBA00048027"/>
    </source>
</evidence>
<sequence>MFESLSDKILGSVKKLRGQATISESNIEEAIKEIRMSLLEADVNFKVVKNFIDRVKAKAIGAEVIKNVNPGQMFTKIVHDELVQTLGGDKVDVNVRENPSVIMMVGLQGAGKTTSTAKLGLYLRQKLGKKVGFVPADIYRPAAIEQLQILAKQNGFSCFSSTTEMKPEDILTQALAWAKKEMIDVLLLDTAGRLQIDDELMKELEDLKQVITPTEILLVADAMLGQQAVSVAETFHQRLGLTGLVLTKVDGDARGGAALSIREMTGIPIKFMGVGEKVSALEVFHPDRLAGRILDMGDVLSLVEKAQEVMDHQEVEKSAKRMMNNEFTLTDFLSQIQQLKKMGGLESMLKFLPGMGEISKQMKNMTPPDSEMKKIEAIINSMTIQEREDHRVLNGSRRQRIADGSGTRVQDVNKLIKQFEEAKKMMSGMMKMGLGKAMRGGKSPMKFPF</sequence>
<dbReference type="InterPro" id="IPR013822">
    <property type="entry name" value="Signal_recog_particl_SRP54_hlx"/>
</dbReference>
<dbReference type="PATRIC" id="fig|1184267.3.peg.1270"/>
<dbReference type="Pfam" id="PF02978">
    <property type="entry name" value="SRP_SPB"/>
    <property type="match status" value="1"/>
</dbReference>
<dbReference type="Proteomes" id="UP000012040">
    <property type="component" value="Chromosome"/>
</dbReference>
<keyword evidence="4 10" id="KW-0378">Hydrolase</keyword>
<evidence type="ECO:0000256" key="10">
    <source>
        <dbReference type="HAMAP-Rule" id="MF_00306"/>
    </source>
</evidence>
<dbReference type="Gene3D" id="1.20.120.140">
    <property type="entry name" value="Signal recognition particle SRP54, nucleotide-binding domain"/>
    <property type="match status" value="1"/>
</dbReference>
<comment type="similarity">
    <text evidence="1 10">Belongs to the GTP-binding SRP family. SRP54 subfamily.</text>
</comment>
<feature type="binding site" evidence="10">
    <location>
        <begin position="189"/>
        <end position="193"/>
    </location>
    <ligand>
        <name>GTP</name>
        <dbReference type="ChEBI" id="CHEBI:37565"/>
    </ligand>
</feature>
<dbReference type="InterPro" id="IPR004125">
    <property type="entry name" value="Signal_recog_particle_SRP54_M"/>
</dbReference>
<evidence type="ECO:0000256" key="2">
    <source>
        <dbReference type="ARBA" id="ARBA00022490"/>
    </source>
</evidence>
<name>M4VQP9_9BACT</name>
<dbReference type="PROSITE" id="PS00300">
    <property type="entry name" value="SRP54"/>
    <property type="match status" value="1"/>
</dbReference>
<evidence type="ECO:0000256" key="7">
    <source>
        <dbReference type="ARBA" id="ARBA00023135"/>
    </source>
</evidence>
<dbReference type="SUPFAM" id="SSF52540">
    <property type="entry name" value="P-loop containing nucleoside triphosphate hydrolases"/>
    <property type="match status" value="1"/>
</dbReference>
<dbReference type="HOGENOM" id="CLU_009301_6_0_7"/>
<comment type="subcellular location">
    <subcellularLocation>
        <location evidence="10">Cytoplasm</location>
    </subcellularLocation>
    <text evidence="10">The SRP-RNC complex is targeted to the cytoplasmic membrane.</text>
</comment>
<dbReference type="Pfam" id="PF00448">
    <property type="entry name" value="SRP54"/>
    <property type="match status" value="1"/>
</dbReference>
<evidence type="ECO:0000313" key="12">
    <source>
        <dbReference type="EMBL" id="AGH95469.1"/>
    </source>
</evidence>
<dbReference type="STRING" id="1184267.A11Q_1253"/>
<dbReference type="SMART" id="SM00963">
    <property type="entry name" value="SRP54_N"/>
    <property type="match status" value="1"/>
</dbReference>
<dbReference type="CDD" id="cd18539">
    <property type="entry name" value="SRP_G"/>
    <property type="match status" value="1"/>
</dbReference>
<comment type="catalytic activity">
    <reaction evidence="9 10">
        <text>GTP + H2O = GDP + phosphate + H(+)</text>
        <dbReference type="Rhea" id="RHEA:19669"/>
        <dbReference type="ChEBI" id="CHEBI:15377"/>
        <dbReference type="ChEBI" id="CHEBI:15378"/>
        <dbReference type="ChEBI" id="CHEBI:37565"/>
        <dbReference type="ChEBI" id="CHEBI:43474"/>
        <dbReference type="ChEBI" id="CHEBI:58189"/>
        <dbReference type="EC" id="3.6.5.4"/>
    </reaction>
</comment>
<dbReference type="GO" id="GO:0003924">
    <property type="term" value="F:GTPase activity"/>
    <property type="evidence" value="ECO:0007669"/>
    <property type="project" value="UniProtKB-UniRule"/>
</dbReference>
<keyword evidence="13" id="KW-1185">Reference proteome</keyword>
<keyword evidence="7 10" id="KW-0733">Signal recognition particle</keyword>
<dbReference type="InterPro" id="IPR036891">
    <property type="entry name" value="Signal_recog_part_SRP54_M_sf"/>
</dbReference>
<gene>
    <name evidence="10" type="primary">ffh</name>
    <name evidence="12" type="ORF">A11Q_1253</name>
</gene>
<evidence type="ECO:0000313" key="13">
    <source>
        <dbReference type="Proteomes" id="UP000012040"/>
    </source>
</evidence>
<evidence type="ECO:0000256" key="3">
    <source>
        <dbReference type="ARBA" id="ARBA00022741"/>
    </source>
</evidence>
<dbReference type="GO" id="GO:0048500">
    <property type="term" value="C:signal recognition particle"/>
    <property type="evidence" value="ECO:0007669"/>
    <property type="project" value="UniProtKB-UniRule"/>
</dbReference>
<dbReference type="eggNOG" id="COG0541">
    <property type="taxonomic scope" value="Bacteria"/>
</dbReference>
<dbReference type="Gene3D" id="3.40.50.300">
    <property type="entry name" value="P-loop containing nucleotide triphosphate hydrolases"/>
    <property type="match status" value="1"/>
</dbReference>
<dbReference type="SMART" id="SM00382">
    <property type="entry name" value="AAA"/>
    <property type="match status" value="1"/>
</dbReference>
<keyword evidence="3 10" id="KW-0547">Nucleotide-binding</keyword>
<dbReference type="GO" id="GO:0008312">
    <property type="term" value="F:7S RNA binding"/>
    <property type="evidence" value="ECO:0007669"/>
    <property type="project" value="InterPro"/>
</dbReference>
<dbReference type="InterPro" id="IPR027417">
    <property type="entry name" value="P-loop_NTPase"/>
</dbReference>
<dbReference type="PANTHER" id="PTHR11564">
    <property type="entry name" value="SIGNAL RECOGNITION PARTICLE 54K PROTEIN SRP54"/>
    <property type="match status" value="1"/>
</dbReference>
<dbReference type="OrthoDB" id="5289004at2"/>
<feature type="binding site" evidence="10">
    <location>
        <begin position="247"/>
        <end position="250"/>
    </location>
    <ligand>
        <name>GTP</name>
        <dbReference type="ChEBI" id="CHEBI:37565"/>
    </ligand>
</feature>
<keyword evidence="2 10" id="KW-0963">Cytoplasm</keyword>
<keyword evidence="5 10" id="KW-0694">RNA-binding</keyword>
<dbReference type="EMBL" id="CP003537">
    <property type="protein sequence ID" value="AGH95469.1"/>
    <property type="molecule type" value="Genomic_DNA"/>
</dbReference>
<comment type="function">
    <text evidence="10">Involved in targeting and insertion of nascent membrane proteins into the cytoplasmic membrane. Binds to the hydrophobic signal sequence of the ribosome-nascent chain (RNC) as it emerges from the ribosomes. The SRP-RNC complex is then targeted to the cytoplasmic membrane where it interacts with the SRP receptor FtsY.</text>
</comment>
<keyword evidence="8 10" id="KW-0687">Ribonucleoprotein</keyword>
<evidence type="ECO:0000256" key="6">
    <source>
        <dbReference type="ARBA" id="ARBA00023134"/>
    </source>
</evidence>
<dbReference type="AlphaFoldDB" id="M4VQP9"/>
<dbReference type="InterPro" id="IPR022941">
    <property type="entry name" value="SRP54"/>
</dbReference>
<dbReference type="InterPro" id="IPR042101">
    <property type="entry name" value="SRP54_N_sf"/>
</dbReference>
<dbReference type="GO" id="GO:0006614">
    <property type="term" value="P:SRP-dependent cotranslational protein targeting to membrane"/>
    <property type="evidence" value="ECO:0007669"/>
    <property type="project" value="InterPro"/>
</dbReference>
<dbReference type="SMART" id="SM00962">
    <property type="entry name" value="SRP54"/>
    <property type="match status" value="1"/>
</dbReference>
<dbReference type="InterPro" id="IPR004780">
    <property type="entry name" value="SRP"/>
</dbReference>
<dbReference type="HAMAP" id="MF_00306">
    <property type="entry name" value="SRP54"/>
    <property type="match status" value="1"/>
</dbReference>
<dbReference type="NCBIfam" id="TIGR00959">
    <property type="entry name" value="ffh"/>
    <property type="match status" value="1"/>
</dbReference>